<keyword evidence="1" id="KW-1133">Transmembrane helix</keyword>
<accession>T1K3U2</accession>
<proteinExistence type="predicted"/>
<organism evidence="2 3">
    <name type="scientific">Tetranychus urticae</name>
    <name type="common">Two-spotted spider mite</name>
    <dbReference type="NCBI Taxonomy" id="32264"/>
    <lineage>
        <taxon>Eukaryota</taxon>
        <taxon>Metazoa</taxon>
        <taxon>Ecdysozoa</taxon>
        <taxon>Arthropoda</taxon>
        <taxon>Chelicerata</taxon>
        <taxon>Arachnida</taxon>
        <taxon>Acari</taxon>
        <taxon>Acariformes</taxon>
        <taxon>Trombidiformes</taxon>
        <taxon>Prostigmata</taxon>
        <taxon>Eleutherengona</taxon>
        <taxon>Raphignathae</taxon>
        <taxon>Tetranychoidea</taxon>
        <taxon>Tetranychidae</taxon>
        <taxon>Tetranychus</taxon>
    </lineage>
</organism>
<evidence type="ECO:0000313" key="2">
    <source>
        <dbReference type="EnsemblMetazoa" id="tetur05g00240.1"/>
    </source>
</evidence>
<dbReference type="Proteomes" id="UP000015104">
    <property type="component" value="Unassembled WGS sequence"/>
</dbReference>
<evidence type="ECO:0000313" key="3">
    <source>
        <dbReference type="Proteomes" id="UP000015104"/>
    </source>
</evidence>
<keyword evidence="1" id="KW-0472">Membrane</keyword>
<sequence length="132" mass="15354">MDCAHYYQLQGQLDELEQRFAVQWLLYEMSCPWNCHHQRLDGSHGVLSFDSREGKNRCEPNLPDQSAIARGIHSFLFIFIIIITQYCTLLALVNHSICKNGKSAIRESGIMLITREERKRDSNFNFSFLVID</sequence>
<evidence type="ECO:0000256" key="1">
    <source>
        <dbReference type="SAM" id="Phobius"/>
    </source>
</evidence>
<protein>
    <submittedName>
        <fullName evidence="2">Uncharacterized protein</fullName>
    </submittedName>
</protein>
<dbReference type="AlphaFoldDB" id="T1K3U2"/>
<reference evidence="2" key="2">
    <citation type="submission" date="2015-06" db="UniProtKB">
        <authorList>
            <consortium name="EnsemblMetazoa"/>
        </authorList>
    </citation>
    <scope>IDENTIFICATION</scope>
</reference>
<keyword evidence="3" id="KW-1185">Reference proteome</keyword>
<reference evidence="3" key="1">
    <citation type="submission" date="2011-08" db="EMBL/GenBank/DDBJ databases">
        <authorList>
            <person name="Rombauts S."/>
        </authorList>
    </citation>
    <scope>NUCLEOTIDE SEQUENCE</scope>
    <source>
        <strain evidence="3">London</strain>
    </source>
</reference>
<dbReference type="EMBL" id="CAEY01001560">
    <property type="status" value="NOT_ANNOTATED_CDS"/>
    <property type="molecule type" value="Genomic_DNA"/>
</dbReference>
<dbReference type="EnsemblMetazoa" id="tetur05g00240.1">
    <property type="protein sequence ID" value="tetur05g00240.1"/>
    <property type="gene ID" value="tetur05g00240"/>
</dbReference>
<dbReference type="HOGENOM" id="CLU_1919721_0_0_1"/>
<feature type="transmembrane region" description="Helical" evidence="1">
    <location>
        <begin position="72"/>
        <end position="93"/>
    </location>
</feature>
<keyword evidence="1" id="KW-0812">Transmembrane</keyword>
<name>T1K3U2_TETUR</name>